<comment type="caution">
    <text evidence="1">The sequence shown here is derived from an EMBL/GenBank/DDBJ whole genome shotgun (WGS) entry which is preliminary data.</text>
</comment>
<dbReference type="Proteomes" id="UP000655443">
    <property type="component" value="Unassembled WGS sequence"/>
</dbReference>
<dbReference type="EMBL" id="BMVG01000065">
    <property type="protein sequence ID" value="GHE15593.1"/>
    <property type="molecule type" value="Genomic_DNA"/>
</dbReference>
<reference evidence="1" key="2">
    <citation type="submission" date="2020-09" db="EMBL/GenBank/DDBJ databases">
        <authorList>
            <person name="Sun Q."/>
            <person name="Ohkuma M."/>
        </authorList>
    </citation>
    <scope>NUCLEOTIDE SEQUENCE</scope>
    <source>
        <strain evidence="1">JCM 4714</strain>
    </source>
</reference>
<dbReference type="AlphaFoldDB" id="A0A919D8M2"/>
<gene>
    <name evidence="1" type="ORF">GCM10010339_90750</name>
</gene>
<name>A0A919D8M2_9ACTN</name>
<keyword evidence="2" id="KW-1185">Reference proteome</keyword>
<evidence type="ECO:0000313" key="1">
    <source>
        <dbReference type="EMBL" id="GHE15593.1"/>
    </source>
</evidence>
<organism evidence="1 2">
    <name type="scientific">Streptomyces alanosinicus</name>
    <dbReference type="NCBI Taxonomy" id="68171"/>
    <lineage>
        <taxon>Bacteria</taxon>
        <taxon>Bacillati</taxon>
        <taxon>Actinomycetota</taxon>
        <taxon>Actinomycetes</taxon>
        <taxon>Kitasatosporales</taxon>
        <taxon>Streptomycetaceae</taxon>
        <taxon>Streptomyces</taxon>
    </lineage>
</organism>
<reference evidence="1" key="1">
    <citation type="journal article" date="2014" name="Int. J. Syst. Evol. Microbiol.">
        <title>Complete genome sequence of Corynebacterium casei LMG S-19264T (=DSM 44701T), isolated from a smear-ripened cheese.</title>
        <authorList>
            <consortium name="US DOE Joint Genome Institute (JGI-PGF)"/>
            <person name="Walter F."/>
            <person name="Albersmeier A."/>
            <person name="Kalinowski J."/>
            <person name="Ruckert C."/>
        </authorList>
    </citation>
    <scope>NUCLEOTIDE SEQUENCE</scope>
    <source>
        <strain evidence="1">JCM 4714</strain>
    </source>
</reference>
<accession>A0A919D8M2</accession>
<proteinExistence type="predicted"/>
<protein>
    <submittedName>
        <fullName evidence="1">Uncharacterized protein</fullName>
    </submittedName>
</protein>
<sequence>MAATYMIAPHIHGDCHKPGTQPQVPAPLRGIPKQCRVRAQERFLAEVIGVRAGSADAVEERVNSSSVNSDKLRKSRVEIPGDEIGEMFRLLFHQQGNTGVPHRVAHRTVKVFRLS</sequence>
<evidence type="ECO:0000313" key="2">
    <source>
        <dbReference type="Proteomes" id="UP000655443"/>
    </source>
</evidence>